<evidence type="ECO:0000256" key="1">
    <source>
        <dbReference type="ARBA" id="ARBA00004173"/>
    </source>
</evidence>
<name>A0A9N8ZJ19_9GLOM</name>
<dbReference type="OrthoDB" id="19439at2759"/>
<accession>A0A9N8ZJ19</accession>
<proteinExistence type="inferred from homology"/>
<keyword evidence="8" id="KW-1185">Reference proteome</keyword>
<comment type="caution">
    <text evidence="7">The sequence shown here is derived from an EMBL/GenBank/DDBJ whole genome shotgun (WGS) entry which is preliminary data.</text>
</comment>
<evidence type="ECO:0000256" key="6">
    <source>
        <dbReference type="ARBA" id="ARBA00035191"/>
    </source>
</evidence>
<gene>
    <name evidence="7" type="ORF">POCULU_LOCUS2387</name>
</gene>
<dbReference type="AlphaFoldDB" id="A0A9N8ZJ19"/>
<evidence type="ECO:0000256" key="4">
    <source>
        <dbReference type="ARBA" id="ARBA00023128"/>
    </source>
</evidence>
<evidence type="ECO:0000256" key="3">
    <source>
        <dbReference type="ARBA" id="ARBA00022980"/>
    </source>
</evidence>
<dbReference type="PANTHER" id="PTHR13477:SF0">
    <property type="entry name" value="LARGE RIBOSOMAL SUBUNIT PROTEIN ML49"/>
    <property type="match status" value="1"/>
</dbReference>
<comment type="subcellular location">
    <subcellularLocation>
        <location evidence="1">Mitochondrion</location>
    </subcellularLocation>
</comment>
<evidence type="ECO:0000313" key="7">
    <source>
        <dbReference type="EMBL" id="CAG8497272.1"/>
    </source>
</evidence>
<evidence type="ECO:0000256" key="2">
    <source>
        <dbReference type="ARBA" id="ARBA00005677"/>
    </source>
</evidence>
<keyword evidence="3" id="KW-0689">Ribosomal protein</keyword>
<comment type="similarity">
    <text evidence="2">Belongs to the mitochondrion-specific ribosomal protein mL49 family.</text>
</comment>
<dbReference type="GO" id="GO:0003735">
    <property type="term" value="F:structural constituent of ribosome"/>
    <property type="evidence" value="ECO:0007669"/>
    <property type="project" value="InterPro"/>
</dbReference>
<keyword evidence="5" id="KW-0687">Ribonucleoprotein</keyword>
<dbReference type="Proteomes" id="UP000789572">
    <property type="component" value="Unassembled WGS sequence"/>
</dbReference>
<dbReference type="EMBL" id="CAJVPJ010000220">
    <property type="protein sequence ID" value="CAG8497272.1"/>
    <property type="molecule type" value="Genomic_DNA"/>
</dbReference>
<dbReference type="InterPro" id="IPR007740">
    <property type="entry name" value="Ribosomal_mL49"/>
</dbReference>
<evidence type="ECO:0000313" key="8">
    <source>
        <dbReference type="Proteomes" id="UP000789572"/>
    </source>
</evidence>
<protein>
    <recommendedName>
        <fullName evidence="6">Large ribosomal subunit protein mL49</fullName>
    </recommendedName>
</protein>
<dbReference type="GO" id="GO:0006412">
    <property type="term" value="P:translation"/>
    <property type="evidence" value="ECO:0007669"/>
    <property type="project" value="InterPro"/>
</dbReference>
<reference evidence="7" key="1">
    <citation type="submission" date="2021-06" db="EMBL/GenBank/DDBJ databases">
        <authorList>
            <person name="Kallberg Y."/>
            <person name="Tangrot J."/>
            <person name="Rosling A."/>
        </authorList>
    </citation>
    <scope>NUCLEOTIDE SEQUENCE</scope>
    <source>
        <strain evidence="7">IA702</strain>
    </source>
</reference>
<dbReference type="Pfam" id="PF05046">
    <property type="entry name" value="Img2"/>
    <property type="match status" value="1"/>
</dbReference>
<dbReference type="Gene3D" id="3.30.780.10">
    <property type="entry name" value="SUI1-like domain"/>
    <property type="match status" value="1"/>
</dbReference>
<dbReference type="PANTHER" id="PTHR13477">
    <property type="entry name" value="MITOCHONDRIAL 39S RIBOSOMAL PROTEIN L49"/>
    <property type="match status" value="1"/>
</dbReference>
<sequence length="190" mass="21416">MKVIAAFFPLGSVSLVRNVNVGLGSLLSISRTVNGGSLIEAFGSLRRKSTQASVVPQKNKRLGGPYPVRVVNGKNPKRIPQPYRLRGVPRLPDPPKIDPNRPIVQYPYFVERSRYGELPVYYSIKNGRTRQLTTIRRIEGSLQALRDDIVKELFPGALKGDIKINETSRQIIIKGNVRRDVMQWLHDKGF</sequence>
<dbReference type="GO" id="GO:0005762">
    <property type="term" value="C:mitochondrial large ribosomal subunit"/>
    <property type="evidence" value="ECO:0007669"/>
    <property type="project" value="TreeGrafter"/>
</dbReference>
<evidence type="ECO:0000256" key="5">
    <source>
        <dbReference type="ARBA" id="ARBA00023274"/>
    </source>
</evidence>
<keyword evidence="4" id="KW-0496">Mitochondrion</keyword>
<organism evidence="7 8">
    <name type="scientific">Paraglomus occultum</name>
    <dbReference type="NCBI Taxonomy" id="144539"/>
    <lineage>
        <taxon>Eukaryota</taxon>
        <taxon>Fungi</taxon>
        <taxon>Fungi incertae sedis</taxon>
        <taxon>Mucoromycota</taxon>
        <taxon>Glomeromycotina</taxon>
        <taxon>Glomeromycetes</taxon>
        <taxon>Paraglomerales</taxon>
        <taxon>Paraglomeraceae</taxon>
        <taxon>Paraglomus</taxon>
    </lineage>
</organism>